<proteinExistence type="predicted"/>
<keyword evidence="7 8" id="KW-0408">Iron</keyword>
<feature type="domain" description="Cytochrome c" evidence="10">
    <location>
        <begin position="212"/>
        <end position="333"/>
    </location>
</feature>
<dbReference type="InterPro" id="IPR009056">
    <property type="entry name" value="Cyt_c-like_dom"/>
</dbReference>
<dbReference type="InterPro" id="IPR036909">
    <property type="entry name" value="Cyt_c-like_dom_sf"/>
</dbReference>
<keyword evidence="11" id="KW-0575">Peroxidase</keyword>
<evidence type="ECO:0000256" key="7">
    <source>
        <dbReference type="ARBA" id="ARBA00023004"/>
    </source>
</evidence>
<dbReference type="InterPro" id="IPR051395">
    <property type="entry name" value="Cytochrome_c_Peroxidase/MauG"/>
</dbReference>
<dbReference type="InterPro" id="IPR004852">
    <property type="entry name" value="Di-haem_cyt_c_peroxidsae"/>
</dbReference>
<evidence type="ECO:0000313" key="12">
    <source>
        <dbReference type="Proteomes" id="UP001597176"/>
    </source>
</evidence>
<keyword evidence="12" id="KW-1185">Reference proteome</keyword>
<evidence type="ECO:0000256" key="9">
    <source>
        <dbReference type="SAM" id="SignalP"/>
    </source>
</evidence>
<sequence>MTRKAGSAFVRVAAMVSVAAAAVVGVFAAQGMSDEAAGWRSAFGRPSEIPVPEGGPDTAAHIELGRQLFFDPVLSRSRGIACASCHDPSRHWGDGRMRGIGEPGIELMLRTPTLLNVGWIQPLGWDGKFPDLESVAFTPITGANLMNLSEAELIDRLRDDPSYVSAFAATFEDRAITRAGIERALAAFQRTIVSGEAPFDRWLSGDASAIGASAKAGFALFTGKARCNECHGGWAFTDGSFHDIGVGRGDDIGRGRLFPSSKGLRYAFKTPTLRDVAQRGPFMHDGSVPTLRDVIDLYDRGGIERPSRSPKIRPLRLSETEKADLLAFLETLTAQDLAQGEPKRKADAR</sequence>
<dbReference type="RefSeq" id="WP_238205694.1">
    <property type="nucleotide sequence ID" value="NZ_JBHTND010000021.1"/>
</dbReference>
<evidence type="ECO:0000256" key="2">
    <source>
        <dbReference type="ARBA" id="ARBA00022617"/>
    </source>
</evidence>
<dbReference type="PANTHER" id="PTHR30600">
    <property type="entry name" value="CYTOCHROME C PEROXIDASE-RELATED"/>
    <property type="match status" value="1"/>
</dbReference>
<keyword evidence="3 8" id="KW-0479">Metal-binding</keyword>
<evidence type="ECO:0000313" key="11">
    <source>
        <dbReference type="EMBL" id="MFD1302962.1"/>
    </source>
</evidence>
<keyword evidence="5" id="KW-0574">Periplasm</keyword>
<feature type="chain" id="PRO_5047541336" evidence="9">
    <location>
        <begin position="22"/>
        <end position="349"/>
    </location>
</feature>
<dbReference type="PIRSF" id="PIRSF000294">
    <property type="entry name" value="Cytochrome-c_peroxidase"/>
    <property type="match status" value="1"/>
</dbReference>
<dbReference type="GO" id="GO:0004601">
    <property type="term" value="F:peroxidase activity"/>
    <property type="evidence" value="ECO:0007669"/>
    <property type="project" value="UniProtKB-KW"/>
</dbReference>
<dbReference type="PROSITE" id="PS51007">
    <property type="entry name" value="CYTC"/>
    <property type="match status" value="2"/>
</dbReference>
<reference evidence="12" key="1">
    <citation type="journal article" date="2019" name="Int. J. Syst. Evol. Microbiol.">
        <title>The Global Catalogue of Microorganisms (GCM) 10K type strain sequencing project: providing services to taxonomists for standard genome sequencing and annotation.</title>
        <authorList>
            <consortium name="The Broad Institute Genomics Platform"/>
            <consortium name="The Broad Institute Genome Sequencing Center for Infectious Disease"/>
            <person name="Wu L."/>
            <person name="Ma J."/>
        </authorList>
    </citation>
    <scope>NUCLEOTIDE SEQUENCE [LARGE SCALE GENOMIC DNA]</scope>
    <source>
        <strain evidence="12">CCUG 56108</strain>
    </source>
</reference>
<dbReference type="Proteomes" id="UP001597176">
    <property type="component" value="Unassembled WGS sequence"/>
</dbReference>
<evidence type="ECO:0000256" key="5">
    <source>
        <dbReference type="ARBA" id="ARBA00022764"/>
    </source>
</evidence>
<dbReference type="SUPFAM" id="SSF46626">
    <property type="entry name" value="Cytochrome c"/>
    <property type="match status" value="2"/>
</dbReference>
<accession>A0ABW3X025</accession>
<name>A0ABW3X025_9HYPH</name>
<comment type="subcellular location">
    <subcellularLocation>
        <location evidence="1">Periplasm</location>
    </subcellularLocation>
</comment>
<protein>
    <submittedName>
        <fullName evidence="11">Cytochrome-c peroxidase</fullName>
    </submittedName>
</protein>
<evidence type="ECO:0000256" key="1">
    <source>
        <dbReference type="ARBA" id="ARBA00004418"/>
    </source>
</evidence>
<dbReference type="InterPro" id="IPR026259">
    <property type="entry name" value="MauG/Cytc_peroxidase"/>
</dbReference>
<keyword evidence="2 8" id="KW-0349">Heme</keyword>
<keyword evidence="4 9" id="KW-0732">Signal</keyword>
<dbReference type="PANTHER" id="PTHR30600:SF13">
    <property type="entry name" value="METHYLAMINE UTILIZATION PROTEIN"/>
    <property type="match status" value="1"/>
</dbReference>
<evidence type="ECO:0000256" key="4">
    <source>
        <dbReference type="ARBA" id="ARBA00022729"/>
    </source>
</evidence>
<organism evidence="11 12">
    <name type="scientific">Methylobacterium marchantiae</name>
    <dbReference type="NCBI Taxonomy" id="600331"/>
    <lineage>
        <taxon>Bacteria</taxon>
        <taxon>Pseudomonadati</taxon>
        <taxon>Pseudomonadota</taxon>
        <taxon>Alphaproteobacteria</taxon>
        <taxon>Hyphomicrobiales</taxon>
        <taxon>Methylobacteriaceae</taxon>
        <taxon>Methylobacterium</taxon>
    </lineage>
</organism>
<evidence type="ECO:0000259" key="10">
    <source>
        <dbReference type="PROSITE" id="PS51007"/>
    </source>
</evidence>
<evidence type="ECO:0000256" key="3">
    <source>
        <dbReference type="ARBA" id="ARBA00022723"/>
    </source>
</evidence>
<feature type="domain" description="Cytochrome c" evidence="10">
    <location>
        <begin position="60"/>
        <end position="168"/>
    </location>
</feature>
<evidence type="ECO:0000256" key="8">
    <source>
        <dbReference type="PROSITE-ProRule" id="PRU00433"/>
    </source>
</evidence>
<evidence type="ECO:0000256" key="6">
    <source>
        <dbReference type="ARBA" id="ARBA00023002"/>
    </source>
</evidence>
<gene>
    <name evidence="11" type="ORF">ACFQ4G_15420</name>
</gene>
<feature type="signal peptide" evidence="9">
    <location>
        <begin position="1"/>
        <end position="21"/>
    </location>
</feature>
<dbReference type="EMBL" id="JBHTND010000021">
    <property type="protein sequence ID" value="MFD1302962.1"/>
    <property type="molecule type" value="Genomic_DNA"/>
</dbReference>
<keyword evidence="6" id="KW-0560">Oxidoreductase</keyword>
<dbReference type="Pfam" id="PF03150">
    <property type="entry name" value="CCP_MauG"/>
    <property type="match status" value="1"/>
</dbReference>
<comment type="caution">
    <text evidence="11">The sequence shown here is derived from an EMBL/GenBank/DDBJ whole genome shotgun (WGS) entry which is preliminary data.</text>
</comment>
<dbReference type="Gene3D" id="1.10.760.10">
    <property type="entry name" value="Cytochrome c-like domain"/>
    <property type="match status" value="2"/>
</dbReference>